<evidence type="ECO:0000313" key="1">
    <source>
        <dbReference type="EMBL" id="KAK7347454.1"/>
    </source>
</evidence>
<dbReference type="EMBL" id="JAYMYR010000008">
    <property type="protein sequence ID" value="KAK7347454.1"/>
    <property type="molecule type" value="Genomic_DNA"/>
</dbReference>
<gene>
    <name evidence="1" type="ORF">VNO80_21984</name>
</gene>
<dbReference type="AlphaFoldDB" id="A0AAN9M755"/>
<organism evidence="1 2">
    <name type="scientific">Phaseolus coccineus</name>
    <name type="common">Scarlet runner bean</name>
    <name type="synonym">Phaseolus multiflorus</name>
    <dbReference type="NCBI Taxonomy" id="3886"/>
    <lineage>
        <taxon>Eukaryota</taxon>
        <taxon>Viridiplantae</taxon>
        <taxon>Streptophyta</taxon>
        <taxon>Embryophyta</taxon>
        <taxon>Tracheophyta</taxon>
        <taxon>Spermatophyta</taxon>
        <taxon>Magnoliopsida</taxon>
        <taxon>eudicotyledons</taxon>
        <taxon>Gunneridae</taxon>
        <taxon>Pentapetalae</taxon>
        <taxon>rosids</taxon>
        <taxon>fabids</taxon>
        <taxon>Fabales</taxon>
        <taxon>Fabaceae</taxon>
        <taxon>Papilionoideae</taxon>
        <taxon>50 kb inversion clade</taxon>
        <taxon>NPAAA clade</taxon>
        <taxon>indigoferoid/millettioid clade</taxon>
        <taxon>Phaseoleae</taxon>
        <taxon>Phaseolus</taxon>
    </lineage>
</organism>
<evidence type="ECO:0000313" key="2">
    <source>
        <dbReference type="Proteomes" id="UP001374584"/>
    </source>
</evidence>
<comment type="caution">
    <text evidence="1">The sequence shown here is derived from an EMBL/GenBank/DDBJ whole genome shotgun (WGS) entry which is preliminary data.</text>
</comment>
<proteinExistence type="predicted"/>
<keyword evidence="2" id="KW-1185">Reference proteome</keyword>
<sequence>MAQILERRVFGRISIKFDGVSIDKALARGNLCSPLRKLCMEEKMLYLEVKVSIIAMSCNVTWFARVWKDRGTDMSMVERLANTILSGIRLLRPASSC</sequence>
<reference evidence="1 2" key="1">
    <citation type="submission" date="2024-01" db="EMBL/GenBank/DDBJ databases">
        <title>The genomes of 5 underutilized Papilionoideae crops provide insights into root nodulation and disease resistanc.</title>
        <authorList>
            <person name="Jiang F."/>
        </authorList>
    </citation>
    <scope>NUCLEOTIDE SEQUENCE [LARGE SCALE GENOMIC DNA]</scope>
    <source>
        <strain evidence="1">JINMINGXINNONG_FW02</strain>
        <tissue evidence="1">Leaves</tissue>
    </source>
</reference>
<name>A0AAN9M755_PHACN</name>
<protein>
    <submittedName>
        <fullName evidence="1">Uncharacterized protein</fullName>
    </submittedName>
</protein>
<accession>A0AAN9M755</accession>
<dbReference type="Proteomes" id="UP001374584">
    <property type="component" value="Unassembled WGS sequence"/>
</dbReference>